<proteinExistence type="predicted"/>
<feature type="signal peptide" evidence="6">
    <location>
        <begin position="1"/>
        <end position="19"/>
    </location>
</feature>
<organism evidence="8 9">
    <name type="scientific">Pelobates cultripes</name>
    <name type="common">Western spadefoot toad</name>
    <dbReference type="NCBI Taxonomy" id="61616"/>
    <lineage>
        <taxon>Eukaryota</taxon>
        <taxon>Metazoa</taxon>
        <taxon>Chordata</taxon>
        <taxon>Craniata</taxon>
        <taxon>Vertebrata</taxon>
        <taxon>Euteleostomi</taxon>
        <taxon>Amphibia</taxon>
        <taxon>Batrachia</taxon>
        <taxon>Anura</taxon>
        <taxon>Pelobatoidea</taxon>
        <taxon>Pelobatidae</taxon>
        <taxon>Pelobates</taxon>
    </lineage>
</organism>
<name>A0AAD1WLE5_PELCU</name>
<sequence length="565" mass="64907">MKKQELFIFIVVNLGICTARLALPDWKCYITTRDTIQYWPFKKDYKVDDVVESVCMEGYKMNGFKLSQCYSYGWDPPLPTCEEDNSESASNGIRDGIQHNSFCPHPPKIRNSEKITIKENYVNGDTVEIKCFPNFKLQGTNIIHCENGIWASPPKCILERDVCRYPPTVAHANTVRKSSLFPRHYRAEYNCHANYVLQGNPTVRCENGAWEDPPVCIDKLLPCGLPPSINYGDVIQTLKTKYDSGSVLEYKCPSFYILEGNQKIKCWNGVWSDPPVCLEPCTATEKDMRENNIQLQWTSAQKIYSLHNDIIEFKCIPQYMISDPKLLRVTCNRGVLNYPKCFKQGTDQDKEREKTDLDDKKLDLLLQDWIPRIVEETCDAPPEVPNGKLKTKQQASYDSGFSVEFECNANFVISGTKYVKCEKGQWSDPPQCTQGCRVSIGDLDKNNVVLYFSDDLKSVHMEGSEVRLRCKPGFRRSFHASLTAECNNGKMRYERCFSKPTCRLNQDMLDMNNMELDPVHGNEIYYEEGENVKFRCKEGFSSKEITGRCSNRVLSYPICEELRSE</sequence>
<evidence type="ECO:0000313" key="8">
    <source>
        <dbReference type="EMBL" id="CAH2312486.1"/>
    </source>
</evidence>
<feature type="chain" id="PRO_5042085133" description="Sushi domain-containing protein" evidence="6">
    <location>
        <begin position="20"/>
        <end position="565"/>
    </location>
</feature>
<evidence type="ECO:0000256" key="3">
    <source>
        <dbReference type="ARBA" id="ARBA00022729"/>
    </source>
</evidence>
<accession>A0AAD1WLE5</accession>
<evidence type="ECO:0000256" key="1">
    <source>
        <dbReference type="ARBA" id="ARBA00004328"/>
    </source>
</evidence>
<keyword evidence="3 6" id="KW-0732">Signal</keyword>
<dbReference type="InterPro" id="IPR000436">
    <property type="entry name" value="Sushi_SCR_CCP_dom"/>
</dbReference>
<feature type="domain" description="Sushi" evidence="7">
    <location>
        <begin position="101"/>
        <end position="158"/>
    </location>
</feature>
<feature type="domain" description="Sushi" evidence="7">
    <location>
        <begin position="161"/>
        <end position="218"/>
    </location>
</feature>
<dbReference type="CDD" id="cd00033">
    <property type="entry name" value="CCP"/>
    <property type="match status" value="5"/>
</dbReference>
<dbReference type="Proteomes" id="UP001295444">
    <property type="component" value="Chromosome 08"/>
</dbReference>
<evidence type="ECO:0000256" key="2">
    <source>
        <dbReference type="ARBA" id="ARBA00022659"/>
    </source>
</evidence>
<dbReference type="SUPFAM" id="SSF57535">
    <property type="entry name" value="Complement control module/SCR domain"/>
    <property type="match status" value="8"/>
</dbReference>
<gene>
    <name evidence="8" type="ORF">PECUL_23A033901</name>
</gene>
<protein>
    <recommendedName>
        <fullName evidence="7">Sushi domain-containing protein</fullName>
    </recommendedName>
</protein>
<dbReference type="Gene3D" id="2.10.70.10">
    <property type="entry name" value="Complement Module, domain 1"/>
    <property type="match status" value="8"/>
</dbReference>
<keyword evidence="2 5" id="KW-0768">Sushi</keyword>
<feature type="domain" description="Sushi" evidence="7">
    <location>
        <begin position="376"/>
        <end position="434"/>
    </location>
</feature>
<dbReference type="Pfam" id="PF00084">
    <property type="entry name" value="Sushi"/>
    <property type="match status" value="5"/>
</dbReference>
<evidence type="ECO:0000256" key="4">
    <source>
        <dbReference type="ARBA" id="ARBA00023157"/>
    </source>
</evidence>
<reference evidence="8" key="1">
    <citation type="submission" date="2022-03" db="EMBL/GenBank/DDBJ databases">
        <authorList>
            <person name="Alioto T."/>
            <person name="Alioto T."/>
            <person name="Gomez Garrido J."/>
        </authorList>
    </citation>
    <scope>NUCLEOTIDE SEQUENCE</scope>
</reference>
<keyword evidence="9" id="KW-1185">Reference proteome</keyword>
<dbReference type="PANTHER" id="PTHR45785:SF2">
    <property type="entry name" value="COMPLEMENT FACTOR H-RELATED"/>
    <property type="match status" value="1"/>
</dbReference>
<comment type="subcellular location">
    <subcellularLocation>
        <location evidence="1">Virion</location>
    </subcellularLocation>
</comment>
<dbReference type="SMART" id="SM00032">
    <property type="entry name" value="CCP"/>
    <property type="match status" value="6"/>
</dbReference>
<keyword evidence="4 5" id="KW-1015">Disulfide bond</keyword>
<feature type="disulfide bond" evidence="5">
    <location>
        <begin position="378"/>
        <end position="421"/>
    </location>
</feature>
<evidence type="ECO:0000313" key="9">
    <source>
        <dbReference type="Proteomes" id="UP001295444"/>
    </source>
</evidence>
<dbReference type="AlphaFoldDB" id="A0AAD1WLE5"/>
<feature type="disulfide bond" evidence="5">
    <location>
        <begin position="223"/>
        <end position="266"/>
    </location>
</feature>
<dbReference type="EMBL" id="OW240919">
    <property type="protein sequence ID" value="CAH2312486.1"/>
    <property type="molecule type" value="Genomic_DNA"/>
</dbReference>
<dbReference type="InterPro" id="IPR035976">
    <property type="entry name" value="Sushi/SCR/CCP_sf"/>
</dbReference>
<comment type="caution">
    <text evidence="5">Lacks conserved residue(s) required for the propagation of feature annotation.</text>
</comment>
<evidence type="ECO:0000256" key="6">
    <source>
        <dbReference type="SAM" id="SignalP"/>
    </source>
</evidence>
<dbReference type="PANTHER" id="PTHR45785">
    <property type="entry name" value="COMPLEMENT FACTOR H-RELATED"/>
    <property type="match status" value="1"/>
</dbReference>
<evidence type="ECO:0000259" key="7">
    <source>
        <dbReference type="PROSITE" id="PS50923"/>
    </source>
</evidence>
<dbReference type="InterPro" id="IPR051503">
    <property type="entry name" value="ComplSys_Reg/VirEntry_Med"/>
</dbReference>
<feature type="domain" description="Sushi" evidence="7">
    <location>
        <begin position="221"/>
        <end position="279"/>
    </location>
</feature>
<evidence type="ECO:0000256" key="5">
    <source>
        <dbReference type="PROSITE-ProRule" id="PRU00302"/>
    </source>
</evidence>
<dbReference type="PROSITE" id="PS50923">
    <property type="entry name" value="SUSHI"/>
    <property type="match status" value="5"/>
</dbReference>
<feature type="domain" description="Sushi" evidence="7">
    <location>
        <begin position="26"/>
        <end position="83"/>
    </location>
</feature>